<gene>
    <name evidence="1" type="ORF">BN2614_LOCUS5</name>
</gene>
<organism evidence="1 2">
    <name type="scientific">Gulo gulo</name>
    <name type="common">Wolverine</name>
    <name type="synonym">Gluton</name>
    <dbReference type="NCBI Taxonomy" id="48420"/>
    <lineage>
        <taxon>Eukaryota</taxon>
        <taxon>Metazoa</taxon>
        <taxon>Chordata</taxon>
        <taxon>Craniata</taxon>
        <taxon>Vertebrata</taxon>
        <taxon>Euteleostomi</taxon>
        <taxon>Mammalia</taxon>
        <taxon>Eutheria</taxon>
        <taxon>Laurasiatheria</taxon>
        <taxon>Carnivora</taxon>
        <taxon>Caniformia</taxon>
        <taxon>Musteloidea</taxon>
        <taxon>Mustelidae</taxon>
        <taxon>Guloninae</taxon>
        <taxon>Gulo</taxon>
    </lineage>
</organism>
<evidence type="ECO:0000313" key="2">
    <source>
        <dbReference type="Proteomes" id="UP000269945"/>
    </source>
</evidence>
<dbReference type="EMBL" id="CYRY02030526">
    <property type="protein sequence ID" value="VCX04423.1"/>
    <property type="molecule type" value="Genomic_DNA"/>
</dbReference>
<reference evidence="1 2" key="1">
    <citation type="submission" date="2018-10" db="EMBL/GenBank/DDBJ databases">
        <authorList>
            <person name="Ekblom R."/>
            <person name="Jareborg N."/>
        </authorList>
    </citation>
    <scope>NUCLEOTIDE SEQUENCE [LARGE SCALE GENOMIC DNA]</scope>
    <source>
        <tissue evidence="1">Muscle</tissue>
    </source>
</reference>
<comment type="caution">
    <text evidence="1">The sequence shown here is derived from an EMBL/GenBank/DDBJ whole genome shotgun (WGS) entry which is preliminary data.</text>
</comment>
<sequence>MLSCVLRHTDAGVRTCTGNMVKPVLSEECLLIFLGSISR</sequence>
<evidence type="ECO:0000313" key="1">
    <source>
        <dbReference type="EMBL" id="VCX04423.1"/>
    </source>
</evidence>
<keyword evidence="2" id="KW-1185">Reference proteome</keyword>
<protein>
    <submittedName>
        <fullName evidence="1">Uncharacterized protein</fullName>
    </submittedName>
</protein>
<proteinExistence type="predicted"/>
<name>A0A9X9LYW4_GULGU</name>
<dbReference type="AlphaFoldDB" id="A0A9X9LYW4"/>
<dbReference type="Proteomes" id="UP000269945">
    <property type="component" value="Unassembled WGS sequence"/>
</dbReference>
<accession>A0A9X9LYW4</accession>